<dbReference type="Gene3D" id="1.20.190.20">
    <property type="entry name" value="14-3-3 domain"/>
    <property type="match status" value="1"/>
</dbReference>
<keyword evidence="5" id="KW-1185">Reference proteome</keyword>
<evidence type="ECO:0000256" key="1">
    <source>
        <dbReference type="ARBA" id="ARBA00006141"/>
    </source>
</evidence>
<protein>
    <submittedName>
        <fullName evidence="4">14-3-3 protein-like protein</fullName>
    </submittedName>
</protein>
<comment type="similarity">
    <text evidence="1">Belongs to the 14-3-3 family.</text>
</comment>
<dbReference type="STRING" id="1314781.A0A165E9G4"/>
<dbReference type="PRINTS" id="PR00305">
    <property type="entry name" value="1433ZETA"/>
</dbReference>
<evidence type="ECO:0000256" key="2">
    <source>
        <dbReference type="PIRSR" id="PIRSR000868-1"/>
    </source>
</evidence>
<proteinExistence type="inferred from homology"/>
<sequence length="242" mass="27318">MSRLEAVYFAKLAEQAERWDDMAEFIKVAVASTPDPSLDERNLLSVAYKNTIGARRASWRVLSQVETRERQRGRARQTALVVAARVKLEHELTDLCKDILRLLAERLVPTALSIESRIFYSKMIGDYYRYLAEFSTGADLDECATKAEEAYAEAAVQADENLRATHPMRLGVALNQSVFQYDVRKDPARACEIAKASFDGALAELDSLSEEGYRDSTLIMQLLRDNLQLWAAELQETETETA</sequence>
<gene>
    <name evidence="4" type="ORF">EXIGLDRAFT_724833</name>
</gene>
<organism evidence="4 5">
    <name type="scientific">Exidia glandulosa HHB12029</name>
    <dbReference type="NCBI Taxonomy" id="1314781"/>
    <lineage>
        <taxon>Eukaryota</taxon>
        <taxon>Fungi</taxon>
        <taxon>Dikarya</taxon>
        <taxon>Basidiomycota</taxon>
        <taxon>Agaricomycotina</taxon>
        <taxon>Agaricomycetes</taxon>
        <taxon>Auriculariales</taxon>
        <taxon>Exidiaceae</taxon>
        <taxon>Exidia</taxon>
    </lineage>
</organism>
<reference evidence="4 5" key="1">
    <citation type="journal article" date="2016" name="Mol. Biol. Evol.">
        <title>Comparative Genomics of Early-Diverging Mushroom-Forming Fungi Provides Insights into the Origins of Lignocellulose Decay Capabilities.</title>
        <authorList>
            <person name="Nagy L.G."/>
            <person name="Riley R."/>
            <person name="Tritt A."/>
            <person name="Adam C."/>
            <person name="Daum C."/>
            <person name="Floudas D."/>
            <person name="Sun H."/>
            <person name="Yadav J.S."/>
            <person name="Pangilinan J."/>
            <person name="Larsson K.H."/>
            <person name="Matsuura K."/>
            <person name="Barry K."/>
            <person name="Labutti K."/>
            <person name="Kuo R."/>
            <person name="Ohm R.A."/>
            <person name="Bhattacharya S.S."/>
            <person name="Shirouzu T."/>
            <person name="Yoshinaga Y."/>
            <person name="Martin F.M."/>
            <person name="Grigoriev I.V."/>
            <person name="Hibbett D.S."/>
        </authorList>
    </citation>
    <scope>NUCLEOTIDE SEQUENCE [LARGE SCALE GENOMIC DNA]</scope>
    <source>
        <strain evidence="4 5">HHB12029</strain>
    </source>
</reference>
<dbReference type="Proteomes" id="UP000077266">
    <property type="component" value="Unassembled WGS sequence"/>
</dbReference>
<dbReference type="EMBL" id="KV426157">
    <property type="protein sequence ID" value="KZV86390.1"/>
    <property type="molecule type" value="Genomic_DNA"/>
</dbReference>
<feature type="site" description="Interaction with phosphoserine on interacting protein" evidence="2">
    <location>
        <position position="129"/>
    </location>
</feature>
<dbReference type="PANTHER" id="PTHR18860">
    <property type="entry name" value="14-3-3 PROTEIN"/>
    <property type="match status" value="1"/>
</dbReference>
<dbReference type="AlphaFoldDB" id="A0A165E9G4"/>
<dbReference type="InParanoid" id="A0A165E9G4"/>
<evidence type="ECO:0000313" key="5">
    <source>
        <dbReference type="Proteomes" id="UP000077266"/>
    </source>
</evidence>
<dbReference type="InterPro" id="IPR023410">
    <property type="entry name" value="14-3-3_domain"/>
</dbReference>
<dbReference type="OrthoDB" id="10359555at2759"/>
<evidence type="ECO:0000259" key="3">
    <source>
        <dbReference type="SMART" id="SM00101"/>
    </source>
</evidence>
<evidence type="ECO:0000313" key="4">
    <source>
        <dbReference type="EMBL" id="KZV86390.1"/>
    </source>
</evidence>
<feature type="domain" description="14-3-3" evidence="3">
    <location>
        <begin position="3"/>
        <end position="240"/>
    </location>
</feature>
<dbReference type="Pfam" id="PF00244">
    <property type="entry name" value="14-3-3"/>
    <property type="match status" value="1"/>
</dbReference>
<feature type="site" description="Interaction with phosphoserine on interacting protein" evidence="2">
    <location>
        <position position="56"/>
    </location>
</feature>
<accession>A0A165E9G4</accession>
<name>A0A165E9G4_EXIGL</name>
<dbReference type="PIRSF" id="PIRSF000868">
    <property type="entry name" value="14-3-3"/>
    <property type="match status" value="1"/>
</dbReference>
<dbReference type="InterPro" id="IPR000308">
    <property type="entry name" value="14-3-3"/>
</dbReference>
<dbReference type="SMART" id="SM00101">
    <property type="entry name" value="14_3_3"/>
    <property type="match status" value="1"/>
</dbReference>
<dbReference type="SUPFAM" id="SSF48445">
    <property type="entry name" value="14-3-3 protein"/>
    <property type="match status" value="1"/>
</dbReference>
<dbReference type="InterPro" id="IPR036815">
    <property type="entry name" value="14-3-3_dom_sf"/>
</dbReference>
<dbReference type="CDD" id="cd08774">
    <property type="entry name" value="14-3-3"/>
    <property type="match status" value="1"/>
</dbReference>